<evidence type="ECO:0000259" key="1">
    <source>
        <dbReference type="Pfam" id="PF11181"/>
    </source>
</evidence>
<reference evidence="2 3" key="1">
    <citation type="submission" date="2019-12" db="EMBL/GenBank/DDBJ databases">
        <title>Rhizobium genotypes associated with high levels of biological nitrogen fixation by grain legumes in a temperate-maritime cropping system.</title>
        <authorList>
            <person name="Maluk M."/>
            <person name="Francesc Ferrando Molina F."/>
            <person name="Lopez Del Egido L."/>
            <person name="Lafos M."/>
            <person name="Langarica-Fuentes A."/>
            <person name="Gebre Yohannes G."/>
            <person name="Young M.W."/>
            <person name="Martin P."/>
            <person name="Gantlett R."/>
            <person name="Kenicer G."/>
            <person name="Hawes C."/>
            <person name="Begg G.S."/>
            <person name="Quilliam R.S."/>
            <person name="Squire G.R."/>
            <person name="Poole P.S."/>
            <person name="Young P.W."/>
            <person name="Iannetta P.M."/>
            <person name="James E.K."/>
        </authorList>
    </citation>
    <scope>NUCLEOTIDE SEQUENCE [LARGE SCALE GENOMIC DNA]</scope>
    <source>
        <strain evidence="2 3">JHI1118</strain>
    </source>
</reference>
<organism evidence="2 3">
    <name type="scientific">Rhizobium lusitanum</name>
    <dbReference type="NCBI Taxonomy" id="293958"/>
    <lineage>
        <taxon>Bacteria</taxon>
        <taxon>Pseudomonadati</taxon>
        <taxon>Pseudomonadota</taxon>
        <taxon>Alphaproteobacteria</taxon>
        <taxon>Hyphomicrobiales</taxon>
        <taxon>Rhizobiaceae</taxon>
        <taxon>Rhizobium/Agrobacterium group</taxon>
        <taxon>Rhizobium</taxon>
    </lineage>
</organism>
<protein>
    <recommendedName>
        <fullName evidence="1">General stress protein 17M-like domain-containing protein</fullName>
    </recommendedName>
</protein>
<name>A0A6L9UFF4_9HYPH</name>
<comment type="caution">
    <text evidence="2">The sequence shown here is derived from an EMBL/GenBank/DDBJ whole genome shotgun (WGS) entry which is preliminary data.</text>
</comment>
<dbReference type="RefSeq" id="WP_163990734.1">
    <property type="nucleotide sequence ID" value="NZ_WUEY01000014.1"/>
</dbReference>
<dbReference type="EMBL" id="WUEY01000014">
    <property type="protein sequence ID" value="NEI72896.1"/>
    <property type="molecule type" value="Genomic_DNA"/>
</dbReference>
<dbReference type="Proteomes" id="UP000483035">
    <property type="component" value="Unassembled WGS sequence"/>
</dbReference>
<dbReference type="Pfam" id="PF11181">
    <property type="entry name" value="YflT"/>
    <property type="match status" value="1"/>
</dbReference>
<evidence type="ECO:0000313" key="3">
    <source>
        <dbReference type="Proteomes" id="UP000483035"/>
    </source>
</evidence>
<dbReference type="PANTHER" id="PTHR36109">
    <property type="entry name" value="MEMBRANE PROTEIN-RELATED"/>
    <property type="match status" value="1"/>
</dbReference>
<proteinExistence type="predicted"/>
<dbReference type="AlphaFoldDB" id="A0A6L9UFF4"/>
<feature type="domain" description="General stress protein 17M-like" evidence="1">
    <location>
        <begin position="6"/>
        <end position="65"/>
    </location>
</feature>
<sequence length="203" mass="20125">MTIVSGLYDNYDDAQTAVKALEDAGVPSDQISIVSRKDGKEKVEGQGNNAAEGAGTGAGIGVVAGGAGGLLAGLGMLAIPGVGPVVAAGWLAATAAGAVAGAVVGGAAGGIVGAMISSGVPEKDAHLYAEALRRGGSVVIAKVADDKVAASQTILNDARAVDLDDLRAKYSADGWLHFDDAADPYTSDQIAAERGRDRIDPRA</sequence>
<evidence type="ECO:0000313" key="2">
    <source>
        <dbReference type="EMBL" id="NEI72896.1"/>
    </source>
</evidence>
<dbReference type="InterPro" id="IPR052948">
    <property type="entry name" value="Low_temp-induced_all0457"/>
</dbReference>
<dbReference type="InterPro" id="IPR025889">
    <property type="entry name" value="GSP17M-like_dom"/>
</dbReference>
<dbReference type="PANTHER" id="PTHR36109:SF2">
    <property type="entry name" value="MEMBRANE PROTEIN"/>
    <property type="match status" value="1"/>
</dbReference>
<gene>
    <name evidence="2" type="ORF">GR212_25370</name>
</gene>
<accession>A0A6L9UFF4</accession>